<organism evidence="1 2">
    <name type="scientific">Ooceraea biroi</name>
    <name type="common">Clonal raider ant</name>
    <name type="synonym">Cerapachys biroi</name>
    <dbReference type="NCBI Taxonomy" id="2015173"/>
    <lineage>
        <taxon>Eukaryota</taxon>
        <taxon>Metazoa</taxon>
        <taxon>Ecdysozoa</taxon>
        <taxon>Arthropoda</taxon>
        <taxon>Hexapoda</taxon>
        <taxon>Insecta</taxon>
        <taxon>Pterygota</taxon>
        <taxon>Neoptera</taxon>
        <taxon>Endopterygota</taxon>
        <taxon>Hymenoptera</taxon>
        <taxon>Apocrita</taxon>
        <taxon>Aculeata</taxon>
        <taxon>Formicoidea</taxon>
        <taxon>Formicidae</taxon>
        <taxon>Dorylinae</taxon>
        <taxon>Ooceraea</taxon>
    </lineage>
</organism>
<protein>
    <submittedName>
        <fullName evidence="1">Uncharacterized protein</fullName>
    </submittedName>
</protein>
<sequence length="87" mass="9577">MLISNSFATSLISSMNKSLSSSLPSSSRRPISERFAGELEASQVWKRSDVTLLRLPRLRTFSSCSTLGVLLGAFICGIHDFCNFCRS</sequence>
<gene>
    <name evidence="1" type="ORF">X777_07617</name>
</gene>
<accession>A0A026X3C9</accession>
<dbReference type="AlphaFoldDB" id="A0A026X3C9"/>
<evidence type="ECO:0000313" key="2">
    <source>
        <dbReference type="Proteomes" id="UP000053097"/>
    </source>
</evidence>
<keyword evidence="2" id="KW-1185">Reference proteome</keyword>
<reference evidence="1 2" key="1">
    <citation type="journal article" date="2014" name="Curr. Biol.">
        <title>The genome of the clonal raider ant Cerapachys biroi.</title>
        <authorList>
            <person name="Oxley P.R."/>
            <person name="Ji L."/>
            <person name="Fetter-Pruneda I."/>
            <person name="McKenzie S.K."/>
            <person name="Li C."/>
            <person name="Hu H."/>
            <person name="Zhang G."/>
            <person name="Kronauer D.J."/>
        </authorList>
    </citation>
    <scope>NUCLEOTIDE SEQUENCE [LARGE SCALE GENOMIC DNA]</scope>
</reference>
<evidence type="ECO:0000313" key="1">
    <source>
        <dbReference type="EMBL" id="EZA62800.1"/>
    </source>
</evidence>
<dbReference type="EMBL" id="KK107019">
    <property type="protein sequence ID" value="EZA62800.1"/>
    <property type="molecule type" value="Genomic_DNA"/>
</dbReference>
<proteinExistence type="predicted"/>
<name>A0A026X3C9_OOCBI</name>
<dbReference type="Proteomes" id="UP000053097">
    <property type="component" value="Unassembled WGS sequence"/>
</dbReference>